<reference evidence="3" key="3">
    <citation type="submission" date="2015-04" db="UniProtKB">
        <authorList>
            <consortium name="EnsemblPlants"/>
        </authorList>
    </citation>
    <scope>IDENTIFICATION</scope>
</reference>
<dbReference type="PANTHER" id="PTHR42898">
    <property type="entry name" value="TROPINONE REDUCTASE"/>
    <property type="match status" value="1"/>
</dbReference>
<dbReference type="AlphaFoldDB" id="A0A0D9WA04"/>
<dbReference type="InterPro" id="IPR045000">
    <property type="entry name" value="TR"/>
</dbReference>
<keyword evidence="4" id="KW-1185">Reference proteome</keyword>
<evidence type="ECO:0000256" key="1">
    <source>
        <dbReference type="ARBA" id="ARBA00022857"/>
    </source>
</evidence>
<dbReference type="STRING" id="77586.A0A0D9WA04"/>
<dbReference type="GO" id="GO:0016491">
    <property type="term" value="F:oxidoreductase activity"/>
    <property type="evidence" value="ECO:0007669"/>
    <property type="project" value="UniProtKB-KW"/>
</dbReference>
<evidence type="ECO:0000313" key="4">
    <source>
        <dbReference type="Proteomes" id="UP000032180"/>
    </source>
</evidence>
<dbReference type="HOGENOM" id="CLU_2725836_0_0_1"/>
<reference evidence="4" key="2">
    <citation type="submission" date="2013-12" db="EMBL/GenBank/DDBJ databases">
        <authorList>
            <person name="Yu Y."/>
            <person name="Lee S."/>
            <person name="de Baynast K."/>
            <person name="Wissotski M."/>
            <person name="Liu L."/>
            <person name="Talag J."/>
            <person name="Goicoechea J."/>
            <person name="Angelova A."/>
            <person name="Jetty R."/>
            <person name="Kudrna D."/>
            <person name="Golser W."/>
            <person name="Rivera L."/>
            <person name="Zhang J."/>
            <person name="Wing R."/>
        </authorList>
    </citation>
    <scope>NUCLEOTIDE SEQUENCE</scope>
</reference>
<protein>
    <submittedName>
        <fullName evidence="3">Uncharacterized protein</fullName>
    </submittedName>
</protein>
<accession>A0A0D9WA04</accession>
<organism evidence="3 4">
    <name type="scientific">Leersia perrieri</name>
    <dbReference type="NCBI Taxonomy" id="77586"/>
    <lineage>
        <taxon>Eukaryota</taxon>
        <taxon>Viridiplantae</taxon>
        <taxon>Streptophyta</taxon>
        <taxon>Embryophyta</taxon>
        <taxon>Tracheophyta</taxon>
        <taxon>Spermatophyta</taxon>
        <taxon>Magnoliopsida</taxon>
        <taxon>Liliopsida</taxon>
        <taxon>Poales</taxon>
        <taxon>Poaceae</taxon>
        <taxon>BOP clade</taxon>
        <taxon>Oryzoideae</taxon>
        <taxon>Oryzeae</taxon>
        <taxon>Oryzinae</taxon>
        <taxon>Leersia</taxon>
    </lineage>
</organism>
<proteinExistence type="predicted"/>
<evidence type="ECO:0000256" key="2">
    <source>
        <dbReference type="ARBA" id="ARBA00023002"/>
    </source>
</evidence>
<dbReference type="Gramene" id="LPERR04G22170.1">
    <property type="protein sequence ID" value="LPERR04G22170.1"/>
    <property type="gene ID" value="LPERR04G22170"/>
</dbReference>
<dbReference type="InterPro" id="IPR036291">
    <property type="entry name" value="NAD(P)-bd_dom_sf"/>
</dbReference>
<sequence length="72" mass="7997">MMVIKDMHSYHSREVVLVAAVRKVIDGRLNILVNNIGQMLFAAAADTSPTNYARIMATNLESFHLSQLLAPK</sequence>
<evidence type="ECO:0000313" key="3">
    <source>
        <dbReference type="EnsemblPlants" id="LPERR04G22170.1"/>
    </source>
</evidence>
<dbReference type="EnsemblPlants" id="LPERR04G22170.1">
    <property type="protein sequence ID" value="LPERR04G22170.1"/>
    <property type="gene ID" value="LPERR04G22170"/>
</dbReference>
<dbReference type="Gene3D" id="3.40.50.720">
    <property type="entry name" value="NAD(P)-binding Rossmann-like Domain"/>
    <property type="match status" value="1"/>
</dbReference>
<dbReference type="SUPFAM" id="SSF51735">
    <property type="entry name" value="NAD(P)-binding Rossmann-fold domains"/>
    <property type="match status" value="1"/>
</dbReference>
<keyword evidence="2" id="KW-0560">Oxidoreductase</keyword>
<dbReference type="Proteomes" id="UP000032180">
    <property type="component" value="Chromosome 4"/>
</dbReference>
<name>A0A0D9WA04_9ORYZ</name>
<dbReference type="PANTHER" id="PTHR42898:SF6">
    <property type="entry name" value="NADP-DEPENDENT MANNITOL DEHYDROGENASE"/>
    <property type="match status" value="1"/>
</dbReference>
<keyword evidence="1" id="KW-0521">NADP</keyword>
<reference evidence="3 4" key="1">
    <citation type="submission" date="2012-08" db="EMBL/GenBank/DDBJ databases">
        <title>Oryza genome evolution.</title>
        <authorList>
            <person name="Wing R.A."/>
        </authorList>
    </citation>
    <scope>NUCLEOTIDE SEQUENCE</scope>
</reference>